<dbReference type="PANTHER" id="PTHR30154">
    <property type="entry name" value="LEUCINE-RESPONSIVE REGULATORY PROTEIN"/>
    <property type="match status" value="1"/>
</dbReference>
<dbReference type="InterPro" id="IPR019888">
    <property type="entry name" value="Tscrpt_reg_AsnC-like"/>
</dbReference>
<dbReference type="EMBL" id="JACHIW010000001">
    <property type="protein sequence ID" value="MBB5157939.1"/>
    <property type="molecule type" value="Genomic_DNA"/>
</dbReference>
<dbReference type="GO" id="GO:0043200">
    <property type="term" value="P:response to amino acid"/>
    <property type="evidence" value="ECO:0007669"/>
    <property type="project" value="TreeGrafter"/>
</dbReference>
<gene>
    <name evidence="7" type="ORF">BJ970_005473</name>
</gene>
<feature type="domain" description="HTH iclR-type" evidence="5">
    <location>
        <begin position="184"/>
        <end position="221"/>
    </location>
</feature>
<dbReference type="PRINTS" id="PR00033">
    <property type="entry name" value="HTHASNC"/>
</dbReference>
<accession>A0A840QH20</accession>
<evidence type="ECO:0000256" key="2">
    <source>
        <dbReference type="ARBA" id="ARBA00023125"/>
    </source>
</evidence>
<feature type="domain" description="HTH asnC-type" evidence="6">
    <location>
        <begin position="5"/>
        <end position="45"/>
    </location>
</feature>
<dbReference type="AlphaFoldDB" id="A0A840QH20"/>
<dbReference type="InterPro" id="IPR019887">
    <property type="entry name" value="Tscrpt_reg_AsnC/Lrp_C"/>
</dbReference>
<dbReference type="SUPFAM" id="SSF46785">
    <property type="entry name" value="Winged helix' DNA-binding domain"/>
    <property type="match status" value="2"/>
</dbReference>
<evidence type="ECO:0000313" key="7">
    <source>
        <dbReference type="EMBL" id="MBB5157939.1"/>
    </source>
</evidence>
<dbReference type="Pfam" id="PF01037">
    <property type="entry name" value="AsnC_trans_reg"/>
    <property type="match status" value="1"/>
</dbReference>
<proteinExistence type="predicted"/>
<dbReference type="InterPro" id="IPR036390">
    <property type="entry name" value="WH_DNA-bd_sf"/>
</dbReference>
<dbReference type="InterPro" id="IPR000485">
    <property type="entry name" value="AsnC-type_HTH_dom"/>
</dbReference>
<dbReference type="CDD" id="cd00090">
    <property type="entry name" value="HTH_ARSR"/>
    <property type="match status" value="1"/>
</dbReference>
<dbReference type="InterPro" id="IPR011991">
    <property type="entry name" value="ArsR-like_HTH"/>
</dbReference>
<keyword evidence="2 7" id="KW-0238">DNA-binding</keyword>
<dbReference type="GO" id="GO:0043565">
    <property type="term" value="F:sequence-specific DNA binding"/>
    <property type="evidence" value="ECO:0007669"/>
    <property type="project" value="InterPro"/>
</dbReference>
<keyword evidence="8" id="KW-1185">Reference proteome</keyword>
<evidence type="ECO:0000256" key="1">
    <source>
        <dbReference type="ARBA" id="ARBA00023015"/>
    </source>
</evidence>
<feature type="domain" description="Transcription regulator AsnC/Lrp ligand binding" evidence="4">
    <location>
        <begin position="241"/>
        <end position="310"/>
    </location>
</feature>
<reference evidence="7 8" key="1">
    <citation type="submission" date="2020-08" db="EMBL/GenBank/DDBJ databases">
        <title>Sequencing the genomes of 1000 actinobacteria strains.</title>
        <authorList>
            <person name="Klenk H.-P."/>
        </authorList>
    </citation>
    <scope>NUCLEOTIDE SEQUENCE [LARGE SCALE GENOMIC DNA]</scope>
    <source>
        <strain evidence="7 8">DSM 45584</strain>
    </source>
</reference>
<dbReference type="Gene3D" id="1.10.10.10">
    <property type="entry name" value="Winged helix-like DNA-binding domain superfamily/Winged helix DNA-binding domain"/>
    <property type="match status" value="2"/>
</dbReference>
<comment type="caution">
    <text evidence="7">The sequence shown here is derived from an EMBL/GenBank/DDBJ whole genome shotgun (WGS) entry which is preliminary data.</text>
</comment>
<evidence type="ECO:0000313" key="8">
    <source>
        <dbReference type="Proteomes" id="UP000584374"/>
    </source>
</evidence>
<dbReference type="Pfam" id="PF09339">
    <property type="entry name" value="HTH_IclR"/>
    <property type="match status" value="1"/>
</dbReference>
<dbReference type="PANTHER" id="PTHR30154:SF34">
    <property type="entry name" value="TRANSCRIPTIONAL REGULATOR AZLB"/>
    <property type="match status" value="1"/>
</dbReference>
<evidence type="ECO:0000256" key="3">
    <source>
        <dbReference type="ARBA" id="ARBA00023163"/>
    </source>
</evidence>
<dbReference type="Proteomes" id="UP000584374">
    <property type="component" value="Unassembled WGS sequence"/>
</dbReference>
<dbReference type="RefSeq" id="WP_184728776.1">
    <property type="nucleotide sequence ID" value="NZ_JACHIW010000001.1"/>
</dbReference>
<dbReference type="GO" id="GO:0006355">
    <property type="term" value="P:regulation of DNA-templated transcription"/>
    <property type="evidence" value="ECO:0007669"/>
    <property type="project" value="InterPro"/>
</dbReference>
<evidence type="ECO:0000259" key="6">
    <source>
        <dbReference type="Pfam" id="PF13404"/>
    </source>
</evidence>
<keyword evidence="1" id="KW-0805">Transcription regulation</keyword>
<dbReference type="Pfam" id="PF13404">
    <property type="entry name" value="HTH_AsnC-type"/>
    <property type="match status" value="1"/>
</dbReference>
<protein>
    <submittedName>
        <fullName evidence="7">DNA-binding Lrp family transcriptional regulator</fullName>
    </submittedName>
</protein>
<evidence type="ECO:0000259" key="5">
    <source>
        <dbReference type="Pfam" id="PF09339"/>
    </source>
</evidence>
<sequence length="325" mass="34932">MAESLDAVDLDLVAALQRAPRAGVRLLAEILGMSASTASRRLTRLLEARLLKIVGQLNWSVRAAHPLHLWIATRPGAAGQVVHDVAALPETQFAAIISGRADVYCILQPAVRAAKADLIAERIGGIPGVTSSHTEIALRCYASAATWQLDRLTPDQETRLRERNPAVGGVIRTQLGEDERRVARALQEDGRASAADIARRLALSQSTAYRLAQSLLERGIVIPHVEIDPAVLGFPLEAVISLTTELRSINGIAAELGRLPTARWVSTVAGTSSMIYHGAFRDEDDLAELLTRDLAALDGIKTVEVAIVLRVLTRYGLPRAGVLPA</sequence>
<dbReference type="InterPro" id="IPR011008">
    <property type="entry name" value="Dimeric_a/b-barrel"/>
</dbReference>
<keyword evidence="3" id="KW-0804">Transcription</keyword>
<dbReference type="SMART" id="SM00344">
    <property type="entry name" value="HTH_ASNC"/>
    <property type="match status" value="1"/>
</dbReference>
<dbReference type="InterPro" id="IPR005471">
    <property type="entry name" value="Tscrpt_reg_IclR_N"/>
</dbReference>
<evidence type="ECO:0000259" key="4">
    <source>
        <dbReference type="Pfam" id="PF01037"/>
    </source>
</evidence>
<dbReference type="GO" id="GO:0005829">
    <property type="term" value="C:cytosol"/>
    <property type="evidence" value="ECO:0007669"/>
    <property type="project" value="TreeGrafter"/>
</dbReference>
<name>A0A840QH20_9PSEU</name>
<dbReference type="Gene3D" id="3.30.70.920">
    <property type="match status" value="2"/>
</dbReference>
<dbReference type="SUPFAM" id="SSF54909">
    <property type="entry name" value="Dimeric alpha+beta barrel"/>
    <property type="match status" value="2"/>
</dbReference>
<dbReference type="InterPro" id="IPR036388">
    <property type="entry name" value="WH-like_DNA-bd_sf"/>
</dbReference>
<organism evidence="7 8">
    <name type="scientific">Saccharopolyspora phatthalungensis</name>
    <dbReference type="NCBI Taxonomy" id="664693"/>
    <lineage>
        <taxon>Bacteria</taxon>
        <taxon>Bacillati</taxon>
        <taxon>Actinomycetota</taxon>
        <taxon>Actinomycetes</taxon>
        <taxon>Pseudonocardiales</taxon>
        <taxon>Pseudonocardiaceae</taxon>
        <taxon>Saccharopolyspora</taxon>
    </lineage>
</organism>